<dbReference type="GO" id="GO:0006355">
    <property type="term" value="P:regulation of DNA-templated transcription"/>
    <property type="evidence" value="ECO:0007669"/>
    <property type="project" value="InterPro"/>
</dbReference>
<gene>
    <name evidence="2" type="ORF">Ahy_B06g084313</name>
</gene>
<dbReference type="CDD" id="cd00077">
    <property type="entry name" value="HDc"/>
    <property type="match status" value="1"/>
</dbReference>
<name>A0A444YRL4_ARAHY</name>
<comment type="caution">
    <text evidence="2">The sequence shown here is derived from an EMBL/GenBank/DDBJ whole genome shotgun (WGS) entry which is preliminary data.</text>
</comment>
<organism evidence="2 3">
    <name type="scientific">Arachis hypogaea</name>
    <name type="common">Peanut</name>
    <dbReference type="NCBI Taxonomy" id="3818"/>
    <lineage>
        <taxon>Eukaryota</taxon>
        <taxon>Viridiplantae</taxon>
        <taxon>Streptophyta</taxon>
        <taxon>Embryophyta</taxon>
        <taxon>Tracheophyta</taxon>
        <taxon>Spermatophyta</taxon>
        <taxon>Magnoliopsida</taxon>
        <taxon>eudicotyledons</taxon>
        <taxon>Gunneridae</taxon>
        <taxon>Pentapetalae</taxon>
        <taxon>rosids</taxon>
        <taxon>fabids</taxon>
        <taxon>Fabales</taxon>
        <taxon>Fabaceae</taxon>
        <taxon>Papilionoideae</taxon>
        <taxon>50 kb inversion clade</taxon>
        <taxon>dalbergioids sensu lato</taxon>
        <taxon>Dalbergieae</taxon>
        <taxon>Pterocarpus clade</taxon>
        <taxon>Arachis</taxon>
    </lineage>
</organism>
<sequence>MAAARVHLLSASAIKPLRSSQGISFTNAFPNLIATPKPLRSRKSTSSVNSPPPMTLMFSIGILSLVYALLSTRSQFLGPELGIEHCDVMAGKLAGLLHDVGHGPFSHMFEGKFLSRVFNGDKWSHEKMSAKMINYMVDEHNIDIDPELLKKVKDYSMQLHAQELVARDSHDNVWTFRHIYRDMHNQGNQSATWLQLNGVYLSVERGSLLETLFYLYVFQSFNSLQQMTCILTIFPALLNVLGIRLANRQLANISSSVLSSDSMHIGILAAAAHAFANNSPFTVFYNPRDSPSEFVIPLAKYYKFVYASMALLSKAAISKGMTPFVFVVYRQAFASVFLSSFSFFDSKQSAPLSGKLLCNLFLISLVGLTTSSTLSKIWI</sequence>
<keyword evidence="3" id="KW-1185">Reference proteome</keyword>
<dbReference type="SUPFAM" id="SSF109604">
    <property type="entry name" value="HD-domain/PDEase-like"/>
    <property type="match status" value="1"/>
</dbReference>
<accession>A0A444YRL4</accession>
<dbReference type="STRING" id="3818.A0A444YRL4"/>
<evidence type="ECO:0000313" key="2">
    <source>
        <dbReference type="EMBL" id="RYR04559.1"/>
    </source>
</evidence>
<dbReference type="AlphaFoldDB" id="A0A444YRL4"/>
<dbReference type="Proteomes" id="UP000289738">
    <property type="component" value="Chromosome B06"/>
</dbReference>
<protein>
    <recommendedName>
        <fullName evidence="1">HD domain-containing protein</fullName>
    </recommendedName>
</protein>
<feature type="domain" description="HD" evidence="1">
    <location>
        <begin position="87"/>
        <end position="135"/>
    </location>
</feature>
<evidence type="ECO:0000259" key="1">
    <source>
        <dbReference type="Pfam" id="PF01966"/>
    </source>
</evidence>
<dbReference type="PANTHER" id="PTHR31384">
    <property type="entry name" value="AUXIN RESPONSE FACTOR 4-RELATED"/>
    <property type="match status" value="1"/>
</dbReference>
<evidence type="ECO:0000313" key="3">
    <source>
        <dbReference type="Proteomes" id="UP000289738"/>
    </source>
</evidence>
<dbReference type="EMBL" id="SDMP01000016">
    <property type="protein sequence ID" value="RYR04559.1"/>
    <property type="molecule type" value="Genomic_DNA"/>
</dbReference>
<dbReference type="Pfam" id="PF01966">
    <property type="entry name" value="HD"/>
    <property type="match status" value="1"/>
</dbReference>
<dbReference type="Gene3D" id="1.10.3210.10">
    <property type="entry name" value="Hypothetical protein af1432"/>
    <property type="match status" value="1"/>
</dbReference>
<dbReference type="InterPro" id="IPR006674">
    <property type="entry name" value="HD_domain"/>
</dbReference>
<dbReference type="GO" id="GO:0003677">
    <property type="term" value="F:DNA binding"/>
    <property type="evidence" value="ECO:0007669"/>
    <property type="project" value="InterPro"/>
</dbReference>
<dbReference type="GO" id="GO:0009725">
    <property type="term" value="P:response to hormone"/>
    <property type="evidence" value="ECO:0007669"/>
    <property type="project" value="InterPro"/>
</dbReference>
<dbReference type="InterPro" id="IPR003607">
    <property type="entry name" value="HD/PDEase_dom"/>
</dbReference>
<proteinExistence type="predicted"/>
<dbReference type="InterPro" id="IPR044835">
    <property type="entry name" value="ARF_plant"/>
</dbReference>
<dbReference type="PANTHER" id="PTHR31384:SF9">
    <property type="entry name" value="AUXIN RESPONSE FACTOR 19"/>
    <property type="match status" value="1"/>
</dbReference>
<reference evidence="2 3" key="1">
    <citation type="submission" date="2019-01" db="EMBL/GenBank/DDBJ databases">
        <title>Sequencing of cultivated peanut Arachis hypogaea provides insights into genome evolution and oil improvement.</title>
        <authorList>
            <person name="Chen X."/>
        </authorList>
    </citation>
    <scope>NUCLEOTIDE SEQUENCE [LARGE SCALE GENOMIC DNA]</scope>
    <source>
        <strain evidence="3">cv. Fuhuasheng</strain>
        <tissue evidence="2">Leaves</tissue>
    </source>
</reference>